<dbReference type="Pfam" id="PF14378">
    <property type="entry name" value="PAP2_3"/>
    <property type="match status" value="1"/>
</dbReference>
<dbReference type="SUPFAM" id="SSF48317">
    <property type="entry name" value="Acid phosphatase/Vanadium-dependent haloperoxidase"/>
    <property type="match status" value="1"/>
</dbReference>
<dbReference type="InterPro" id="IPR000326">
    <property type="entry name" value="PAP2/HPO"/>
</dbReference>
<dbReference type="InterPro" id="IPR052185">
    <property type="entry name" value="IPC_Synthase-Related"/>
</dbReference>
<keyword evidence="4 5" id="KW-0472">Membrane</keyword>
<feature type="transmembrane region" description="Helical" evidence="5">
    <location>
        <begin position="135"/>
        <end position="155"/>
    </location>
</feature>
<dbReference type="OrthoDB" id="329477at2157"/>
<feature type="domain" description="Phosphatidic acid phosphatase type 2/haloperoxidase" evidence="6">
    <location>
        <begin position="136"/>
        <end position="257"/>
    </location>
</feature>
<dbReference type="PATRIC" id="fig|1227454.3.peg.2810"/>
<gene>
    <name evidence="7" type="ORF">C446_13704</name>
</gene>
<dbReference type="EMBL" id="AOMA01000138">
    <property type="protein sequence ID" value="EMA34103.1"/>
    <property type="molecule type" value="Genomic_DNA"/>
</dbReference>
<dbReference type="Gene3D" id="1.20.144.10">
    <property type="entry name" value="Phosphatidic acid phosphatase type 2/haloperoxidase"/>
    <property type="match status" value="1"/>
</dbReference>
<protein>
    <submittedName>
        <fullName evidence="7">PA-phosphatase-like phosphoesterase</fullName>
    </submittedName>
</protein>
<dbReference type="InterPro" id="IPR026841">
    <property type="entry name" value="Aur1/Ipt1"/>
</dbReference>
<dbReference type="SMART" id="SM00014">
    <property type="entry name" value="acidPPc"/>
    <property type="match status" value="1"/>
</dbReference>
<evidence type="ECO:0000256" key="5">
    <source>
        <dbReference type="SAM" id="Phobius"/>
    </source>
</evidence>
<name>M0LLX6_9EURY</name>
<dbReference type="GO" id="GO:0016020">
    <property type="term" value="C:membrane"/>
    <property type="evidence" value="ECO:0007669"/>
    <property type="project" value="UniProtKB-SubCell"/>
</dbReference>
<accession>M0LLX6</accession>
<reference evidence="7 8" key="1">
    <citation type="journal article" date="2014" name="PLoS Genet.">
        <title>Phylogenetically driven sequencing of extremely halophilic archaea reveals strategies for static and dynamic osmo-response.</title>
        <authorList>
            <person name="Becker E.A."/>
            <person name="Seitzer P.M."/>
            <person name="Tritt A."/>
            <person name="Larsen D."/>
            <person name="Krusor M."/>
            <person name="Yao A.I."/>
            <person name="Wu D."/>
            <person name="Madern D."/>
            <person name="Eisen J.A."/>
            <person name="Darling A.E."/>
            <person name="Facciotti M.T."/>
        </authorList>
    </citation>
    <scope>NUCLEOTIDE SEQUENCE [LARGE SCALE GENOMIC DNA]</scope>
    <source>
        <strain evidence="7 8">JCM 10879</strain>
    </source>
</reference>
<dbReference type="STRING" id="1227454.C446_13704"/>
<evidence type="ECO:0000256" key="3">
    <source>
        <dbReference type="ARBA" id="ARBA00022989"/>
    </source>
</evidence>
<keyword evidence="8" id="KW-1185">Reference proteome</keyword>
<evidence type="ECO:0000313" key="8">
    <source>
        <dbReference type="Proteomes" id="UP000011607"/>
    </source>
</evidence>
<dbReference type="PANTHER" id="PTHR31310">
    <property type="match status" value="1"/>
</dbReference>
<proteinExistence type="predicted"/>
<keyword evidence="3 5" id="KW-1133">Transmembrane helix</keyword>
<evidence type="ECO:0000259" key="6">
    <source>
        <dbReference type="SMART" id="SM00014"/>
    </source>
</evidence>
<organism evidence="7 8">
    <name type="scientific">Halobiforma nitratireducens JCM 10879</name>
    <dbReference type="NCBI Taxonomy" id="1227454"/>
    <lineage>
        <taxon>Archaea</taxon>
        <taxon>Methanobacteriati</taxon>
        <taxon>Methanobacteriota</taxon>
        <taxon>Stenosarchaea group</taxon>
        <taxon>Halobacteria</taxon>
        <taxon>Halobacteriales</taxon>
        <taxon>Natrialbaceae</taxon>
        <taxon>Halobiforma</taxon>
    </lineage>
</organism>
<dbReference type="CDD" id="cd03386">
    <property type="entry name" value="PAP2_Aur1_like"/>
    <property type="match status" value="1"/>
</dbReference>
<keyword evidence="2 5" id="KW-0812">Transmembrane</keyword>
<evidence type="ECO:0000313" key="7">
    <source>
        <dbReference type="EMBL" id="EMA34103.1"/>
    </source>
</evidence>
<dbReference type="eggNOG" id="arCOG03951">
    <property type="taxonomic scope" value="Archaea"/>
</dbReference>
<comment type="subcellular location">
    <subcellularLocation>
        <location evidence="1">Membrane</location>
        <topology evidence="1">Multi-pass membrane protein</topology>
    </subcellularLocation>
</comment>
<dbReference type="RefSeq" id="WP_006673641.1">
    <property type="nucleotide sequence ID" value="NZ_AOMA01000138.1"/>
</dbReference>
<dbReference type="PANTHER" id="PTHR31310:SF7">
    <property type="entry name" value="PA-PHOSPHATASE RELATED-FAMILY PROTEIN DDB_G0268928"/>
    <property type="match status" value="1"/>
</dbReference>
<evidence type="ECO:0000256" key="2">
    <source>
        <dbReference type="ARBA" id="ARBA00022692"/>
    </source>
</evidence>
<comment type="caution">
    <text evidence="7">The sequence shown here is derived from an EMBL/GenBank/DDBJ whole genome shotgun (WGS) entry which is preliminary data.</text>
</comment>
<feature type="transmembrane region" description="Helical" evidence="5">
    <location>
        <begin position="102"/>
        <end position="123"/>
    </location>
</feature>
<feature type="transmembrane region" description="Helical" evidence="5">
    <location>
        <begin position="6"/>
        <end position="25"/>
    </location>
</feature>
<dbReference type="AlphaFoldDB" id="M0LLX6"/>
<sequence>MFTEILGRVAVVIVFLLPISVVALVGRDRLSALRREWRDRLRVSWPIVTVLIAVLLLNRVMRWSARRITDRVGIHMTETFYGLEGEFILVFQSLEAPAVTTYFTLIYVYGYTFMLLFPVVAYFALSDTRPFRRLLAAYALNYAIGLVFYLVVIALGPRNVMPDVLGQTMLYDTSPEYQHLTREVNRATNVFPSLHTSLSATVAVFAYWTRDEYPRWAPVAVVLALSVWISTMYLGLHWAIDVLAGLVLAGVCVGLSQLLVGRWSVTDALERLDR</sequence>
<feature type="transmembrane region" description="Helical" evidence="5">
    <location>
        <begin position="216"/>
        <end position="236"/>
    </location>
</feature>
<evidence type="ECO:0000256" key="1">
    <source>
        <dbReference type="ARBA" id="ARBA00004141"/>
    </source>
</evidence>
<feature type="transmembrane region" description="Helical" evidence="5">
    <location>
        <begin position="242"/>
        <end position="265"/>
    </location>
</feature>
<feature type="transmembrane region" description="Helical" evidence="5">
    <location>
        <begin position="45"/>
        <end position="61"/>
    </location>
</feature>
<dbReference type="InterPro" id="IPR036938">
    <property type="entry name" value="PAP2/HPO_sf"/>
</dbReference>
<dbReference type="Proteomes" id="UP000011607">
    <property type="component" value="Unassembled WGS sequence"/>
</dbReference>
<evidence type="ECO:0000256" key="4">
    <source>
        <dbReference type="ARBA" id="ARBA00023136"/>
    </source>
</evidence>